<comment type="similarity">
    <text evidence="1">Belongs to the LysR transcriptional regulatory family.</text>
</comment>
<evidence type="ECO:0000256" key="2">
    <source>
        <dbReference type="ARBA" id="ARBA00023015"/>
    </source>
</evidence>
<organism evidence="6 7">
    <name type="scientific">Kribbella sandramycini</name>
    <dbReference type="NCBI Taxonomy" id="60450"/>
    <lineage>
        <taxon>Bacteria</taxon>
        <taxon>Bacillati</taxon>
        <taxon>Actinomycetota</taxon>
        <taxon>Actinomycetes</taxon>
        <taxon>Propionibacteriales</taxon>
        <taxon>Kribbellaceae</taxon>
        <taxon>Kribbella</taxon>
    </lineage>
</organism>
<protein>
    <submittedName>
        <fullName evidence="6">DNA-binding transcriptional LysR family regulator</fullName>
    </submittedName>
</protein>
<dbReference type="GO" id="GO:0003700">
    <property type="term" value="F:DNA-binding transcription factor activity"/>
    <property type="evidence" value="ECO:0007669"/>
    <property type="project" value="InterPro"/>
</dbReference>
<evidence type="ECO:0000313" key="7">
    <source>
        <dbReference type="Proteomes" id="UP000553957"/>
    </source>
</evidence>
<dbReference type="InterPro" id="IPR000847">
    <property type="entry name" value="LysR_HTH_N"/>
</dbReference>
<dbReference type="Gene3D" id="1.10.10.10">
    <property type="entry name" value="Winged helix-like DNA-binding domain superfamily/Winged helix DNA-binding domain"/>
    <property type="match status" value="1"/>
</dbReference>
<dbReference type="PROSITE" id="PS50931">
    <property type="entry name" value="HTH_LYSR"/>
    <property type="match status" value="1"/>
</dbReference>
<dbReference type="SUPFAM" id="SSF46785">
    <property type="entry name" value="Winged helix' DNA-binding domain"/>
    <property type="match status" value="1"/>
</dbReference>
<keyword evidence="3 6" id="KW-0238">DNA-binding</keyword>
<dbReference type="PRINTS" id="PR00039">
    <property type="entry name" value="HTHLYSR"/>
</dbReference>
<dbReference type="InterPro" id="IPR036390">
    <property type="entry name" value="WH_DNA-bd_sf"/>
</dbReference>
<dbReference type="GO" id="GO:0032993">
    <property type="term" value="C:protein-DNA complex"/>
    <property type="evidence" value="ECO:0007669"/>
    <property type="project" value="TreeGrafter"/>
</dbReference>
<feature type="domain" description="HTH lysR-type" evidence="5">
    <location>
        <begin position="3"/>
        <end position="60"/>
    </location>
</feature>
<dbReference type="PANTHER" id="PTHR30346">
    <property type="entry name" value="TRANSCRIPTIONAL DUAL REGULATOR HCAR-RELATED"/>
    <property type="match status" value="1"/>
</dbReference>
<reference evidence="6 7" key="1">
    <citation type="submission" date="2020-08" db="EMBL/GenBank/DDBJ databases">
        <title>Sequencing the genomes of 1000 actinobacteria strains.</title>
        <authorList>
            <person name="Klenk H.-P."/>
        </authorList>
    </citation>
    <scope>NUCLEOTIDE SEQUENCE [LARGE SCALE GENOMIC DNA]</scope>
    <source>
        <strain evidence="6 7">DSM 15626</strain>
    </source>
</reference>
<evidence type="ECO:0000313" key="6">
    <source>
        <dbReference type="EMBL" id="MBB6569105.1"/>
    </source>
</evidence>
<dbReference type="Gene3D" id="3.40.190.10">
    <property type="entry name" value="Periplasmic binding protein-like II"/>
    <property type="match status" value="2"/>
</dbReference>
<evidence type="ECO:0000256" key="4">
    <source>
        <dbReference type="ARBA" id="ARBA00023163"/>
    </source>
</evidence>
<dbReference type="InterPro" id="IPR036388">
    <property type="entry name" value="WH-like_DNA-bd_sf"/>
</dbReference>
<dbReference type="RefSeq" id="WP_238354972.1">
    <property type="nucleotide sequence ID" value="NZ_BAAAGT010000013.1"/>
</dbReference>
<dbReference type="Pfam" id="PF00126">
    <property type="entry name" value="HTH_1"/>
    <property type="match status" value="1"/>
</dbReference>
<evidence type="ECO:0000259" key="5">
    <source>
        <dbReference type="PROSITE" id="PS50931"/>
    </source>
</evidence>
<dbReference type="GO" id="GO:0003677">
    <property type="term" value="F:DNA binding"/>
    <property type="evidence" value="ECO:0007669"/>
    <property type="project" value="UniProtKB-KW"/>
</dbReference>
<sequence>MELELRHLRVVCRLADTGSVSKAAAALGVSQPSLTAQLHRIEDAVGGSLFERGPSGVVPTPLGKHVLTRSRSMLADMDELVGSSRRYTSGSGTLRLGSARTVMFGSWLSRLEEALPDRDVASQVDSSTAVLTELLAADVIDIAMLGRCEDAYAPPCPQGIREQTMVYPEPFGVALPATHRLADADEVQLAELSDDVWICPPAGKEDGDLAYLREACEQAGFTPDFRYGNLDTTEIEQLIGAGRGICLCAPTVRELPRTVVKPLVGTPLYWRRTLRWRVDNVSQETVNVVHQTFVDTYRETIAANAAVRGWWAAHPAAHPTVIDPDQPARAIPSR</sequence>
<keyword evidence="2" id="KW-0805">Transcription regulation</keyword>
<accession>A0A841SID9</accession>
<gene>
    <name evidence="6" type="ORF">HNR71_004742</name>
</gene>
<proteinExistence type="inferred from homology"/>
<dbReference type="PANTHER" id="PTHR30346:SF30">
    <property type="entry name" value="SMALL NEUTRAL PROTEASE REGULATORY PROTEIN"/>
    <property type="match status" value="1"/>
</dbReference>
<name>A0A841SID9_9ACTN</name>
<dbReference type="EMBL" id="JACHKF010000001">
    <property type="protein sequence ID" value="MBB6569105.1"/>
    <property type="molecule type" value="Genomic_DNA"/>
</dbReference>
<dbReference type="AlphaFoldDB" id="A0A841SID9"/>
<dbReference type="Pfam" id="PF03466">
    <property type="entry name" value="LysR_substrate"/>
    <property type="match status" value="1"/>
</dbReference>
<dbReference type="SUPFAM" id="SSF53850">
    <property type="entry name" value="Periplasmic binding protein-like II"/>
    <property type="match status" value="1"/>
</dbReference>
<evidence type="ECO:0000256" key="3">
    <source>
        <dbReference type="ARBA" id="ARBA00023125"/>
    </source>
</evidence>
<keyword evidence="4" id="KW-0804">Transcription</keyword>
<comment type="caution">
    <text evidence="6">The sequence shown here is derived from an EMBL/GenBank/DDBJ whole genome shotgun (WGS) entry which is preliminary data.</text>
</comment>
<evidence type="ECO:0000256" key="1">
    <source>
        <dbReference type="ARBA" id="ARBA00009437"/>
    </source>
</evidence>
<dbReference type="InterPro" id="IPR005119">
    <property type="entry name" value="LysR_subst-bd"/>
</dbReference>
<dbReference type="CDD" id="cd08414">
    <property type="entry name" value="PBP2_LTTR_aromatics_like"/>
    <property type="match status" value="1"/>
</dbReference>
<dbReference type="Proteomes" id="UP000553957">
    <property type="component" value="Unassembled WGS sequence"/>
</dbReference>